<dbReference type="InterPro" id="IPR046347">
    <property type="entry name" value="bZIP_sf"/>
</dbReference>
<accession>A0A8H3TTS3</accession>
<reference evidence="2" key="1">
    <citation type="submission" date="2020-07" db="EMBL/GenBank/DDBJ databases">
        <title>Draft Genome Sequence of a Deep-Sea Yeast, Naganishia (Cryptococcus) liquefaciens strain N6.</title>
        <authorList>
            <person name="Han Y.W."/>
            <person name="Kajitani R."/>
            <person name="Morimoto H."/>
            <person name="Parhat M."/>
            <person name="Tsubouchi H."/>
            <person name="Bakenova O."/>
            <person name="Ogata M."/>
            <person name="Argunhan B."/>
            <person name="Aoki R."/>
            <person name="Kajiwara S."/>
            <person name="Itoh T."/>
            <person name="Iwasaki H."/>
        </authorList>
    </citation>
    <scope>NUCLEOTIDE SEQUENCE</scope>
    <source>
        <strain evidence="2">N6</strain>
    </source>
</reference>
<dbReference type="AlphaFoldDB" id="A0A8H3TTS3"/>
<evidence type="ECO:0000256" key="1">
    <source>
        <dbReference type="SAM" id="MobiDB-lite"/>
    </source>
</evidence>
<dbReference type="EMBL" id="BLZA01000020">
    <property type="protein sequence ID" value="GHJ87032.1"/>
    <property type="molecule type" value="Genomic_DNA"/>
</dbReference>
<feature type="region of interest" description="Disordered" evidence="1">
    <location>
        <begin position="1"/>
        <end position="66"/>
    </location>
</feature>
<protein>
    <recommendedName>
        <fullName evidence="4">BZIP domain-containing protein</fullName>
    </recommendedName>
</protein>
<evidence type="ECO:0000313" key="3">
    <source>
        <dbReference type="Proteomes" id="UP000620104"/>
    </source>
</evidence>
<dbReference type="Proteomes" id="UP000620104">
    <property type="component" value="Unassembled WGS sequence"/>
</dbReference>
<comment type="caution">
    <text evidence="2">The sequence shown here is derived from an EMBL/GenBank/DDBJ whole genome shotgun (WGS) entry which is preliminary data.</text>
</comment>
<dbReference type="SUPFAM" id="SSF57959">
    <property type="entry name" value="Leucine zipper domain"/>
    <property type="match status" value="1"/>
</dbReference>
<proteinExistence type="predicted"/>
<sequence>MSENDVCPNLSSPSNATNTQSEPPQLRNLANIKYGDREKQAKTRNGVRSSKAIEGKRRRDRLSQQRLRERRKEELRKLKEKVRILEMEKEQLQIDNNILRSLCDTLSSQHQASQLNPNLYLPVEASFPVAVSKMLRDIQDERLTRYLFLPLFTPSAGVSPISCDKIYSIGCNRIYSIGCNRLRWHRCSNATDPLPPYAHRGKLARSLGFWRRDDVCAVRRYQSLGTVTIWFHVLGPHGELELL</sequence>
<name>A0A8H3TTS3_9TREE</name>
<evidence type="ECO:0008006" key="4">
    <source>
        <dbReference type="Google" id="ProtNLM"/>
    </source>
</evidence>
<dbReference type="Gene3D" id="1.20.5.170">
    <property type="match status" value="1"/>
</dbReference>
<dbReference type="CDD" id="cd14688">
    <property type="entry name" value="bZIP_YAP"/>
    <property type="match status" value="1"/>
</dbReference>
<evidence type="ECO:0000313" key="2">
    <source>
        <dbReference type="EMBL" id="GHJ87032.1"/>
    </source>
</evidence>
<keyword evidence="3" id="KW-1185">Reference proteome</keyword>
<gene>
    <name evidence="2" type="ORF">NliqN6_3434</name>
</gene>
<organism evidence="2 3">
    <name type="scientific">Naganishia liquefaciens</name>
    <dbReference type="NCBI Taxonomy" id="104408"/>
    <lineage>
        <taxon>Eukaryota</taxon>
        <taxon>Fungi</taxon>
        <taxon>Dikarya</taxon>
        <taxon>Basidiomycota</taxon>
        <taxon>Agaricomycotina</taxon>
        <taxon>Tremellomycetes</taxon>
        <taxon>Filobasidiales</taxon>
        <taxon>Filobasidiaceae</taxon>
        <taxon>Naganishia</taxon>
    </lineage>
</organism>
<feature type="compositionally biased region" description="Basic and acidic residues" evidence="1">
    <location>
        <begin position="51"/>
        <end position="66"/>
    </location>
</feature>
<feature type="compositionally biased region" description="Polar residues" evidence="1">
    <location>
        <begin position="1"/>
        <end position="23"/>
    </location>
</feature>
<dbReference type="GO" id="GO:0003700">
    <property type="term" value="F:DNA-binding transcription factor activity"/>
    <property type="evidence" value="ECO:0007669"/>
    <property type="project" value="InterPro"/>
</dbReference>